<reference evidence="5 6" key="1">
    <citation type="journal article" date="2005" name="Science">
        <title>Genome sequence of Theileria parva, a bovine pathogen that transforms lymphocytes.</title>
        <authorList>
            <person name="Gardner M.J."/>
            <person name="Bishop R."/>
            <person name="Shah T."/>
            <person name="de Villiers E.P."/>
            <person name="Carlton J.M."/>
            <person name="Hall N."/>
            <person name="Ren Q."/>
            <person name="Paulsen I.T."/>
            <person name="Pain A."/>
            <person name="Berriman M."/>
            <person name="Wilson R.J.M."/>
            <person name="Sato S."/>
            <person name="Ralph S.A."/>
            <person name="Mann D.J."/>
            <person name="Xiong Z."/>
            <person name="Shallom S.J."/>
            <person name="Weidman J."/>
            <person name="Jiang L."/>
            <person name="Lynn J."/>
            <person name="Weaver B."/>
            <person name="Shoaibi A."/>
            <person name="Domingo A.R."/>
            <person name="Wasawo D."/>
            <person name="Crabtree J."/>
            <person name="Wortman J.R."/>
            <person name="Haas B."/>
            <person name="Angiuoli S.V."/>
            <person name="Creasy T.H."/>
            <person name="Lu C."/>
            <person name="Suh B."/>
            <person name="Silva J.C."/>
            <person name="Utterback T.R."/>
            <person name="Feldblyum T.V."/>
            <person name="Pertea M."/>
            <person name="Allen J."/>
            <person name="Nierman W.C."/>
            <person name="Taracha E.L.N."/>
            <person name="Salzberg S.L."/>
            <person name="White O.R."/>
            <person name="Fitzhugh H.A."/>
            <person name="Morzaria S."/>
            <person name="Venter J.C."/>
            <person name="Fraser C.M."/>
            <person name="Nene V."/>
        </authorList>
    </citation>
    <scope>NUCLEOTIDE SEQUENCE [LARGE SCALE GENOMIC DNA]</scope>
    <source>
        <strain evidence="5 6">Muguga</strain>
    </source>
</reference>
<comment type="caution">
    <text evidence="5">The sequence shown here is derived from an EMBL/GenBank/DDBJ whole genome shotgun (WGS) entry which is preliminary data.</text>
</comment>
<dbReference type="PRINTS" id="PR00153">
    <property type="entry name" value="CSAPPISMRASE"/>
</dbReference>
<comment type="catalytic activity">
    <reaction evidence="3">
        <text>[protein]-peptidylproline (omega=180) = [protein]-peptidylproline (omega=0)</text>
        <dbReference type="Rhea" id="RHEA:16237"/>
        <dbReference type="Rhea" id="RHEA-COMP:10747"/>
        <dbReference type="Rhea" id="RHEA-COMP:10748"/>
        <dbReference type="ChEBI" id="CHEBI:83833"/>
        <dbReference type="ChEBI" id="CHEBI:83834"/>
        <dbReference type="EC" id="5.2.1.8"/>
    </reaction>
</comment>
<accession>Q4N6S1</accession>
<name>Q4N6S1_THEPA</name>
<evidence type="ECO:0000256" key="2">
    <source>
        <dbReference type="ARBA" id="ARBA00023235"/>
    </source>
</evidence>
<dbReference type="STRING" id="5875.Q4N6S1"/>
<dbReference type="PANTHER" id="PTHR11071">
    <property type="entry name" value="PEPTIDYL-PROLYL CIS-TRANS ISOMERASE"/>
    <property type="match status" value="1"/>
</dbReference>
<comment type="similarity">
    <text evidence="3">Belongs to the cyclophilin-type PPIase family.</text>
</comment>
<dbReference type="VEuPathDB" id="PiroplasmaDB:TpMuguga_01g01099"/>
<dbReference type="GO" id="GO:0016018">
    <property type="term" value="F:cyclosporin A binding"/>
    <property type="evidence" value="ECO:0007669"/>
    <property type="project" value="TreeGrafter"/>
</dbReference>
<dbReference type="GeneID" id="3502670"/>
<dbReference type="PROSITE" id="PS50072">
    <property type="entry name" value="CSA_PPIASE_2"/>
    <property type="match status" value="1"/>
</dbReference>
<dbReference type="eggNOG" id="KOG0865">
    <property type="taxonomic scope" value="Eukaryota"/>
</dbReference>
<evidence type="ECO:0000256" key="1">
    <source>
        <dbReference type="ARBA" id="ARBA00023110"/>
    </source>
</evidence>
<dbReference type="KEGG" id="tpv:TP01_1099"/>
<evidence type="ECO:0000313" key="5">
    <source>
        <dbReference type="EMBL" id="EAN34337.1"/>
    </source>
</evidence>
<dbReference type="PANTHER" id="PTHR11071:SF561">
    <property type="entry name" value="PEPTIDYL-PROLYL CIS-TRANS ISOMERASE D-RELATED"/>
    <property type="match status" value="1"/>
</dbReference>
<comment type="function">
    <text evidence="3">PPIases accelerate the folding of proteins. It catalyzes the cis-trans isomerization of proline imidic peptide bonds in oligopeptides.</text>
</comment>
<dbReference type="GO" id="GO:0005737">
    <property type="term" value="C:cytoplasm"/>
    <property type="evidence" value="ECO:0007669"/>
    <property type="project" value="TreeGrafter"/>
</dbReference>
<evidence type="ECO:0000313" key="6">
    <source>
        <dbReference type="Proteomes" id="UP000001949"/>
    </source>
</evidence>
<protein>
    <recommendedName>
        <fullName evidence="3">Peptidyl-prolyl cis-trans isomerase</fullName>
        <shortName evidence="3">PPIase</shortName>
        <ecNumber evidence="3">5.2.1.8</ecNumber>
    </recommendedName>
</protein>
<keyword evidence="1 3" id="KW-0697">Rotamase</keyword>
<dbReference type="EC" id="5.2.1.8" evidence="3"/>
<dbReference type="GO" id="GO:0006457">
    <property type="term" value="P:protein folding"/>
    <property type="evidence" value="ECO:0007669"/>
    <property type="project" value="TreeGrafter"/>
</dbReference>
<proteinExistence type="inferred from homology"/>
<dbReference type="AlphaFoldDB" id="Q4N6S1"/>
<evidence type="ECO:0000256" key="3">
    <source>
        <dbReference type="RuleBase" id="RU363019"/>
    </source>
</evidence>
<dbReference type="OMA" id="IPNPRVY"/>
<dbReference type="Pfam" id="PF00160">
    <property type="entry name" value="Pro_isomerase"/>
    <property type="match status" value="1"/>
</dbReference>
<dbReference type="InterPro" id="IPR029000">
    <property type="entry name" value="Cyclophilin-like_dom_sf"/>
</dbReference>
<keyword evidence="2 3" id="KW-0413">Isomerase</keyword>
<dbReference type="InParanoid" id="Q4N6S1"/>
<dbReference type="InterPro" id="IPR024936">
    <property type="entry name" value="Cyclophilin-type_PPIase"/>
</dbReference>
<dbReference type="EMBL" id="AAGK01000001">
    <property type="protein sequence ID" value="EAN34337.1"/>
    <property type="molecule type" value="Genomic_DNA"/>
</dbReference>
<feature type="domain" description="PPIase cyclophilin-type" evidence="4">
    <location>
        <begin position="10"/>
        <end position="171"/>
    </location>
</feature>
<dbReference type="GO" id="GO:0003755">
    <property type="term" value="F:peptidyl-prolyl cis-trans isomerase activity"/>
    <property type="evidence" value="ECO:0007669"/>
    <property type="project" value="UniProtKB-UniRule"/>
</dbReference>
<dbReference type="InterPro" id="IPR002130">
    <property type="entry name" value="Cyclophilin-type_PPIase_dom"/>
</dbReference>
<dbReference type="FunFam" id="2.40.100.10:FF:000031">
    <property type="entry name" value="Peptidyl-prolyl cis-trans isomerase"/>
    <property type="match status" value="1"/>
</dbReference>
<keyword evidence="6" id="KW-1185">Reference proteome</keyword>
<dbReference type="Gene3D" id="2.40.100.10">
    <property type="entry name" value="Cyclophilin-like"/>
    <property type="match status" value="1"/>
</dbReference>
<organism evidence="5 6">
    <name type="scientific">Theileria parva</name>
    <name type="common">East coast fever infection agent</name>
    <dbReference type="NCBI Taxonomy" id="5875"/>
    <lineage>
        <taxon>Eukaryota</taxon>
        <taxon>Sar</taxon>
        <taxon>Alveolata</taxon>
        <taxon>Apicomplexa</taxon>
        <taxon>Aconoidasida</taxon>
        <taxon>Piroplasmida</taxon>
        <taxon>Theileriidae</taxon>
        <taxon>Theileria</taxon>
    </lineage>
</organism>
<dbReference type="FunCoup" id="Q4N6S1">
    <property type="interactions" value="101"/>
</dbReference>
<gene>
    <name evidence="5" type="ordered locus">TP01_1099</name>
</gene>
<dbReference type="Proteomes" id="UP000001949">
    <property type="component" value="Unassembled WGS sequence"/>
</dbReference>
<dbReference type="PIRSF" id="PIRSF001467">
    <property type="entry name" value="Peptidylpro_ismrse"/>
    <property type="match status" value="1"/>
</dbReference>
<sequence length="175" mass="20295">MAKVPNPRVFFDISIAGRRAGRMVFELFMDKLPYTAENFRCLCTGETGLGYYLRPRWYKNTPIHRIVTGFMCQGGNFNTGNSYGGESIYGQYMRDESYTYLHSKRGVLGMCKTRFKNSNSSQFYITFKPCSFLDDKMVVFGHLEYGEDVLDMIEKQGTMIGKTKKNVSIYNWYNK</sequence>
<evidence type="ECO:0000259" key="4">
    <source>
        <dbReference type="PROSITE" id="PS50072"/>
    </source>
</evidence>
<dbReference type="SUPFAM" id="SSF50891">
    <property type="entry name" value="Cyclophilin-like"/>
    <property type="match status" value="1"/>
</dbReference>